<proteinExistence type="predicted"/>
<evidence type="ECO:0000313" key="1">
    <source>
        <dbReference type="EMBL" id="GEU66153.1"/>
    </source>
</evidence>
<gene>
    <name evidence="1" type="ORF">Tci_038131</name>
</gene>
<comment type="caution">
    <text evidence="1">The sequence shown here is derived from an EMBL/GenBank/DDBJ whole genome shotgun (WGS) entry which is preliminary data.</text>
</comment>
<accession>A0A6L2LWI9</accession>
<dbReference type="EMBL" id="BKCJ010005333">
    <property type="protein sequence ID" value="GEU66153.1"/>
    <property type="molecule type" value="Genomic_DNA"/>
</dbReference>
<dbReference type="Pfam" id="PF14223">
    <property type="entry name" value="Retrotran_gag_2"/>
    <property type="match status" value="1"/>
</dbReference>
<sequence length="989" mass="113235">MRPVRGAEIRNVTMQEKPINEKTSDKEHYHVLHARPEENNLNSNPSQVSEHVKPTGWEDGDNSGVKSFANVVSVVKPSSKSNFRPLFNEEKVEESDFVLSAAVMAAVKHKFDNTLVGFFVGQKVAFPLVKNYVTNTWNKFEQVLQQGQWMIRNTHIILNKWTPNLSLAKDETCTLVVRSYSISDLSYCAGSELPFLASSGLKLASYRFLKTLDIQYAGFNTRPPMLDRTDFASWQQRIRLYCRGKENGVNILKSIDEGPFQIGTFRETLAEGIEGAFYLGLERPRIYSDLSPEEKERYSNDIQATNILLQGLPKDIYTLINHYTDAKVIWDNVKMLLEGSELTKKDRKSQLYDDFEHFHQNKGETIHDYYGRFVIAVKLNKGLRDSNYDQLYAYPKQHEAHAIENKMMLDRFTQHTVDPLALMTNGNPLPKKYFADSTQLDSGLSPTDNLIENLTNTLTLFTQSYKTCLPQINNQLITSSNTRNQATVQDGRVVVQNVQGRRNRGQGNNARGSGAAGCGGAQNRVGNANTGQARQIKCYNCNGIAQENGVALDKEQLLFITGGQDNANDCDAFDYDVDEAPTAQTMFMENLSSADPVYDKASPSYDSDILSEVPDHDNYQDADCEHHEVHEMHEDVQPNYVVDSHTDYMSDSNMILYDQYVKDNTVFVVQSNVSSVSNDAYVMIINEMHEPSALSVSANRLPKVVNASLTAELATYKEQVELYERWAKFELTEREQKIKEQLRIVYTDRNIKEENLKKELYSVKMQLTSTINHNKLMVEEVTSLKKNFKQKENKFLEEFLDMKALKEKARDKLYKQDQSLQTVHMLCKLKSYYDEQNKVQSRGNTIRELREKICRLTKKHSNADPIHDLKALDSQNKELHAKVNALHDLNERWLVENEKVKRHYKIKENHKLNCVTMPVVKSKVLAPGMYVIDVEPILPRNKNNREVHLDYLQHLKESVATLREIVEEARVEKPLDSSFAFACLYTKHS</sequence>
<organism evidence="1">
    <name type="scientific">Tanacetum cinerariifolium</name>
    <name type="common">Dalmatian daisy</name>
    <name type="synonym">Chrysanthemum cinerariifolium</name>
    <dbReference type="NCBI Taxonomy" id="118510"/>
    <lineage>
        <taxon>Eukaryota</taxon>
        <taxon>Viridiplantae</taxon>
        <taxon>Streptophyta</taxon>
        <taxon>Embryophyta</taxon>
        <taxon>Tracheophyta</taxon>
        <taxon>Spermatophyta</taxon>
        <taxon>Magnoliopsida</taxon>
        <taxon>eudicotyledons</taxon>
        <taxon>Gunneridae</taxon>
        <taxon>Pentapetalae</taxon>
        <taxon>asterids</taxon>
        <taxon>campanulids</taxon>
        <taxon>Asterales</taxon>
        <taxon>Asteraceae</taxon>
        <taxon>Asteroideae</taxon>
        <taxon>Anthemideae</taxon>
        <taxon>Anthemidinae</taxon>
        <taxon>Tanacetum</taxon>
    </lineage>
</organism>
<evidence type="ECO:0008006" key="2">
    <source>
        <dbReference type="Google" id="ProtNLM"/>
    </source>
</evidence>
<reference evidence="1" key="1">
    <citation type="journal article" date="2019" name="Sci. Rep.">
        <title>Draft genome of Tanacetum cinerariifolium, the natural source of mosquito coil.</title>
        <authorList>
            <person name="Yamashiro T."/>
            <person name="Shiraishi A."/>
            <person name="Satake H."/>
            <person name="Nakayama K."/>
        </authorList>
    </citation>
    <scope>NUCLEOTIDE SEQUENCE</scope>
</reference>
<name>A0A6L2LWI9_TANCI</name>
<dbReference type="AlphaFoldDB" id="A0A6L2LWI9"/>
<protein>
    <recommendedName>
        <fullName evidence="2">Integrase, catalytic region, zinc finger, CCHC-type, peptidase aspartic, catalytic</fullName>
    </recommendedName>
</protein>